<sequence length="96" mass="11088">MLMFCLCWCFNFNMAVKEIEIFDDQYSEVNVGNIEWNVETEVQLLYAMIGHKPVESVVVFEYSKQEFSLNLLNSSAKKDVIGLGPYISTASDYSRR</sequence>
<evidence type="ECO:0000313" key="2">
    <source>
        <dbReference type="EMBL" id="CAD7456290.1"/>
    </source>
</evidence>
<dbReference type="AlphaFoldDB" id="A0A7R9FME3"/>
<organism evidence="2">
    <name type="scientific">Timema tahoe</name>
    <dbReference type="NCBI Taxonomy" id="61484"/>
    <lineage>
        <taxon>Eukaryota</taxon>
        <taxon>Metazoa</taxon>
        <taxon>Ecdysozoa</taxon>
        <taxon>Arthropoda</taxon>
        <taxon>Hexapoda</taxon>
        <taxon>Insecta</taxon>
        <taxon>Pterygota</taxon>
        <taxon>Neoptera</taxon>
        <taxon>Polyneoptera</taxon>
        <taxon>Phasmatodea</taxon>
        <taxon>Timematodea</taxon>
        <taxon>Timematoidea</taxon>
        <taxon>Timematidae</taxon>
        <taxon>Timema</taxon>
    </lineage>
</organism>
<feature type="chain" id="PRO_5030671651" evidence="1">
    <location>
        <begin position="16"/>
        <end position="96"/>
    </location>
</feature>
<proteinExistence type="predicted"/>
<gene>
    <name evidence="2" type="ORF">TTEB3V08_LOCUS4323</name>
</gene>
<protein>
    <submittedName>
        <fullName evidence="2">Uncharacterized protein</fullName>
    </submittedName>
</protein>
<feature type="signal peptide" evidence="1">
    <location>
        <begin position="1"/>
        <end position="15"/>
    </location>
</feature>
<evidence type="ECO:0000256" key="1">
    <source>
        <dbReference type="SAM" id="SignalP"/>
    </source>
</evidence>
<dbReference type="EMBL" id="OE001221">
    <property type="protein sequence ID" value="CAD7456290.1"/>
    <property type="molecule type" value="Genomic_DNA"/>
</dbReference>
<keyword evidence="1" id="KW-0732">Signal</keyword>
<name>A0A7R9FME3_9NEOP</name>
<reference evidence="2" key="1">
    <citation type="submission" date="2020-11" db="EMBL/GenBank/DDBJ databases">
        <authorList>
            <person name="Tran Van P."/>
        </authorList>
    </citation>
    <scope>NUCLEOTIDE SEQUENCE</scope>
</reference>
<accession>A0A7R9FME3</accession>